<dbReference type="EMBL" id="MJIE01000001">
    <property type="protein sequence ID" value="OLR55263.1"/>
    <property type="molecule type" value="Genomic_DNA"/>
</dbReference>
<evidence type="ECO:0000259" key="1">
    <source>
        <dbReference type="Pfam" id="PF01609"/>
    </source>
</evidence>
<dbReference type="OrthoDB" id="1763179at2"/>
<dbReference type="EMBL" id="MJIE01000001">
    <property type="protein sequence ID" value="OLR55568.1"/>
    <property type="molecule type" value="Genomic_DNA"/>
</dbReference>
<dbReference type="SUPFAM" id="SSF53098">
    <property type="entry name" value="Ribonuclease H-like"/>
    <property type="match status" value="1"/>
</dbReference>
<feature type="domain" description="Transposase IS4-like" evidence="1">
    <location>
        <begin position="182"/>
        <end position="429"/>
    </location>
</feature>
<evidence type="ECO:0000313" key="4">
    <source>
        <dbReference type="EMBL" id="OLR55568.1"/>
    </source>
</evidence>
<sequence>MSIPQSIKEKKPAQFGAVEIRRFGDDKYYVYQISSKWDPEKNRPKKVTGKSIGKITEADGFIPNANGLRLMAKMHIAPDVAPVVKNYGAYELMQQLSPDLSDQIKTFFPNMFREIRTISLIRLVDRVSSAKMIQPVFLDSYMSDICGDIAASETSVRRFVSKLGTMQDTIDAFMRSRVMPSTTLLFDGTSIFSRSQDSLAVKGYNPDHSRNTQARMLYVFEKDTHMPVFYRILQGSIVDKTAFIDTVKASGCRDCIIIADKGFYSKRNLSVLMEAGMKYILPLQDNTVNVENSFYEDKDDNKFDDVFSYNHRPVWYRKKSSGNKGNFIYTFRDDIRKAELVERYVVKAENDYGEEDRKPKDVLKQIRMGYFSFCSNLDVEPQEIYLAYKQRWDIEQCFDYLKNSVICSASHARTDDYFRGWAFLNHISLLYYYGLLNALRSTGLDERYSAEDVLKLVKNIYKVDAGDAEGYRVSAIQKKTHRVLNTLGVDLLREN</sequence>
<evidence type="ECO:0000313" key="5">
    <source>
        <dbReference type="EMBL" id="OLR56637.1"/>
    </source>
</evidence>
<dbReference type="Proteomes" id="UP000187404">
    <property type="component" value="Unassembled WGS sequence"/>
</dbReference>
<dbReference type="RefSeq" id="WP_075712257.1">
    <property type="nucleotide sequence ID" value="NZ_MJIE01000001.1"/>
</dbReference>
<dbReference type="Pfam" id="PF01609">
    <property type="entry name" value="DDE_Tnp_1"/>
    <property type="match status" value="1"/>
</dbReference>
<dbReference type="GO" id="GO:0003677">
    <property type="term" value="F:DNA binding"/>
    <property type="evidence" value="ECO:0007669"/>
    <property type="project" value="InterPro"/>
</dbReference>
<dbReference type="PANTHER" id="PTHR34614">
    <property type="match status" value="1"/>
</dbReference>
<dbReference type="EMBL" id="MJIE01000001">
    <property type="protein sequence ID" value="OLR55386.1"/>
    <property type="molecule type" value="Genomic_DNA"/>
</dbReference>
<dbReference type="EMBL" id="MJIE01000001">
    <property type="protein sequence ID" value="OLR56637.1"/>
    <property type="molecule type" value="Genomic_DNA"/>
</dbReference>
<organism evidence="2 6">
    <name type="scientific">Hornefia porci</name>
    <dbReference type="NCBI Taxonomy" id="2652292"/>
    <lineage>
        <taxon>Bacteria</taxon>
        <taxon>Bacillati</taxon>
        <taxon>Bacillota</taxon>
        <taxon>Clostridia</taxon>
        <taxon>Peptostreptococcales</taxon>
        <taxon>Anaerovoracaceae</taxon>
        <taxon>Hornefia</taxon>
    </lineage>
</organism>
<reference evidence="2 6" key="1">
    <citation type="journal article" date="2016" name="Appl. Environ. Microbiol.">
        <title>Function and Phylogeny of Bacterial Butyryl Coenzyme A:Acetate Transferases and Their Diversity in the Proximal Colon of Swine.</title>
        <authorList>
            <person name="Trachsel J."/>
            <person name="Bayles D.O."/>
            <person name="Looft T."/>
            <person name="Levine U.Y."/>
            <person name="Allen H.K."/>
        </authorList>
    </citation>
    <scope>NUCLEOTIDE SEQUENCE [LARGE SCALE GENOMIC DNA]</scope>
    <source>
        <strain evidence="2 6">68-3-10</strain>
    </source>
</reference>
<dbReference type="InterPro" id="IPR012337">
    <property type="entry name" value="RNaseH-like_sf"/>
</dbReference>
<protein>
    <recommendedName>
        <fullName evidence="1">Transposase IS4-like domain-containing protein</fullName>
    </recommendedName>
</protein>
<dbReference type="STRING" id="1261640.BHK98_03800"/>
<dbReference type="PANTHER" id="PTHR34614:SF2">
    <property type="entry name" value="TRANSPOSASE IS4-LIKE DOMAIN-CONTAINING PROTEIN"/>
    <property type="match status" value="1"/>
</dbReference>
<dbReference type="GO" id="GO:0006313">
    <property type="term" value="P:DNA transposition"/>
    <property type="evidence" value="ECO:0007669"/>
    <property type="project" value="InterPro"/>
</dbReference>
<name>A0A1Q9JGF0_9FIRM</name>
<comment type="caution">
    <text evidence="2">The sequence shown here is derived from an EMBL/GenBank/DDBJ whole genome shotgun (WGS) entry which is preliminary data.</text>
</comment>
<dbReference type="GO" id="GO:0004803">
    <property type="term" value="F:transposase activity"/>
    <property type="evidence" value="ECO:0007669"/>
    <property type="project" value="InterPro"/>
</dbReference>
<dbReference type="AlphaFoldDB" id="A0A1Q9JGF0"/>
<gene>
    <name evidence="2" type="ORF">BHK98_03800</name>
    <name evidence="3" type="ORF">BHK98_04470</name>
    <name evidence="4" type="ORF">BHK98_05525</name>
    <name evidence="5" type="ORF">BHK98_11490</name>
</gene>
<dbReference type="InterPro" id="IPR002559">
    <property type="entry name" value="Transposase_11"/>
</dbReference>
<evidence type="ECO:0000313" key="2">
    <source>
        <dbReference type="EMBL" id="OLR55263.1"/>
    </source>
</evidence>
<accession>A0A1Q9JGF0</accession>
<keyword evidence="6" id="KW-1185">Reference proteome</keyword>
<evidence type="ECO:0000313" key="6">
    <source>
        <dbReference type="Proteomes" id="UP000187404"/>
    </source>
</evidence>
<proteinExistence type="predicted"/>
<evidence type="ECO:0000313" key="3">
    <source>
        <dbReference type="EMBL" id="OLR55386.1"/>
    </source>
</evidence>